<organism evidence="1 2">
    <name type="scientific">Aspergillus costaricaensis CBS 115574</name>
    <dbReference type="NCBI Taxonomy" id="1448317"/>
    <lineage>
        <taxon>Eukaryota</taxon>
        <taxon>Fungi</taxon>
        <taxon>Dikarya</taxon>
        <taxon>Ascomycota</taxon>
        <taxon>Pezizomycotina</taxon>
        <taxon>Eurotiomycetes</taxon>
        <taxon>Eurotiomycetidae</taxon>
        <taxon>Eurotiales</taxon>
        <taxon>Aspergillaceae</taxon>
        <taxon>Aspergillus</taxon>
        <taxon>Aspergillus subgen. Circumdati</taxon>
    </lineage>
</organism>
<protein>
    <submittedName>
        <fullName evidence="1">MFS sugar transporter</fullName>
    </submittedName>
</protein>
<proteinExistence type="predicted"/>
<evidence type="ECO:0000313" key="2">
    <source>
        <dbReference type="Proteomes" id="UP000249748"/>
    </source>
</evidence>
<keyword evidence="1" id="KW-0762">Sugar transport</keyword>
<reference evidence="1" key="1">
    <citation type="submission" date="2018-02" db="EMBL/GenBank/DDBJ databases">
        <title>The genomes of Aspergillus section Nigri reveals drivers in fungal speciation.</title>
        <authorList>
            <consortium name="DOE Joint Genome Institute"/>
            <person name="Vesth T.C."/>
            <person name="Nybo J."/>
            <person name="Theobald S."/>
            <person name="Brandl J."/>
            <person name="Frisvad J.C."/>
            <person name="Nielsen K.F."/>
            <person name="Lyhne E.K."/>
            <person name="Kogle M.E."/>
            <person name="Kuo A."/>
            <person name="Riley R."/>
            <person name="Clum A."/>
            <person name="Nolan M."/>
            <person name="Lipzen A."/>
            <person name="Salamov A."/>
            <person name="Henrissat B."/>
            <person name="Wiebenga A."/>
            <person name="De vries R.P."/>
            <person name="Grigoriev I.V."/>
            <person name="Mortensen U.H."/>
            <person name="Andersen M.R."/>
            <person name="Baker S.E."/>
        </authorList>
    </citation>
    <scope>NUCLEOTIDE SEQUENCE</scope>
    <source>
        <strain evidence="1">CBS 115574</strain>
    </source>
</reference>
<keyword evidence="2" id="KW-1185">Reference proteome</keyword>
<keyword evidence="1" id="KW-0813">Transport</keyword>
<sequence length="719" mass="81098">MNRVCPCRSLVRLLQPSLFSLLYTLTDASSLSNQSDSVACRCHCPGMLAETSLVSTPPTVSAAIIATRSQYLEMFGKEECPVIGEPIFENKASNDEYASDHRENIRLQRSFGTAAERARRNMNAKLANPLAGYTQEELRQQGINFAITHQMGDEEDVRAFAMGAMLAQVPERYAEVPGLTPQELAVLENEYAHRWSQPWTMYLVICLCSLSAAVQGMDETVVNGAQIFYKHQFGIDRGSESRSNWLLGLVNCAPYMCCALIGCWLTVPFNAWFGRRGTIFITCCFSAITCLWQGFVNTWWHMFIARFALGFGIGPKSATVPIYAAETAPPVIRGALVMQWQMWTAFGIMFGYVADLAFFEIQDPAGIVGLNWRLMMASALFPALLVCCFVFTCPESPRWYMSRNRYDKAYESMCSLRFNKVQAARDLYYMHTLLQAETGMKLGQNKLIELIAVPRNRRALIASELVMFMQQFCGVNVIAYYSSEIFLGTTGNSLTQLSVSNQRKALAASFGWGMINWLFAIPAVYTIDTFGRRNLLLTTFPLMALSMFFTGFSFWIPEDTHSSARLGCIALGTYLFAIVYSVGEGPVPFTYSAEAYPLYVRSHGMALATATTWLFNCLLAITWPSLRAAFTPQGAFSWYAGWCIVGWWLILMFMPETKGKTLEELDQVFSVPTRFHAAYGLRQIPYFFRRYILRQKIRPEILYERDDEVPMTEAGYNTA</sequence>
<name>A0ACD1IH11_9EURO</name>
<gene>
    <name evidence="1" type="ORF">BO79DRAFT_8832</name>
</gene>
<dbReference type="Proteomes" id="UP000249748">
    <property type="component" value="Unassembled WGS sequence"/>
</dbReference>
<evidence type="ECO:0000313" key="1">
    <source>
        <dbReference type="EMBL" id="RAK89861.1"/>
    </source>
</evidence>
<accession>A0ACD1IH11</accession>
<dbReference type="EMBL" id="KZ824546">
    <property type="protein sequence ID" value="RAK89861.1"/>
    <property type="molecule type" value="Genomic_DNA"/>
</dbReference>